<feature type="transmembrane region" description="Helical" evidence="2">
    <location>
        <begin position="78"/>
        <end position="102"/>
    </location>
</feature>
<evidence type="ECO:0000256" key="2">
    <source>
        <dbReference type="SAM" id="Phobius"/>
    </source>
</evidence>
<accession>A0A9Q9UVV4</accession>
<organism evidence="3">
    <name type="scientific">Moorena producens (strain JHB)</name>
    <dbReference type="NCBI Taxonomy" id="1454205"/>
    <lineage>
        <taxon>Bacteria</taxon>
        <taxon>Bacillati</taxon>
        <taxon>Cyanobacteriota</taxon>
        <taxon>Cyanophyceae</taxon>
        <taxon>Coleofasciculales</taxon>
        <taxon>Coleofasciculaceae</taxon>
        <taxon>Moorena</taxon>
    </lineage>
</organism>
<dbReference type="EMBL" id="CP017708">
    <property type="protein sequence ID" value="WAN69230.1"/>
    <property type="molecule type" value="Genomic_DNA"/>
</dbReference>
<evidence type="ECO:0000313" key="3">
    <source>
        <dbReference type="EMBL" id="WAN69230.1"/>
    </source>
</evidence>
<dbReference type="AlphaFoldDB" id="A0A9Q9UVV4"/>
<keyword evidence="2" id="KW-1133">Transmembrane helix</keyword>
<feature type="transmembrane region" description="Helical" evidence="2">
    <location>
        <begin position="33"/>
        <end position="51"/>
    </location>
</feature>
<reference evidence="3" key="1">
    <citation type="journal article" date="2017" name="Proc. Natl. Acad. Sci. U.S.A.">
        <title>Comparative genomics uncovers the prolific and distinctive metabolic potential of the cyanobacterial genus Moorea.</title>
        <authorList>
            <person name="Leao T."/>
            <person name="Castelao G."/>
            <person name="Korobeynikov A."/>
            <person name="Monroe E.A."/>
            <person name="Podell S."/>
            <person name="Glukhov E."/>
            <person name="Allen E.E."/>
            <person name="Gerwick W.H."/>
            <person name="Gerwick L."/>
        </authorList>
    </citation>
    <scope>NUCLEOTIDE SEQUENCE</scope>
    <source>
        <strain evidence="3">JHB</strain>
    </source>
</reference>
<reference evidence="3" key="2">
    <citation type="submission" date="2022-10" db="EMBL/GenBank/DDBJ databases">
        <authorList>
            <person name="Ngo T.-E."/>
        </authorList>
    </citation>
    <scope>NUCLEOTIDE SEQUENCE</scope>
    <source>
        <strain evidence="3">JHB</strain>
    </source>
</reference>
<protein>
    <submittedName>
        <fullName evidence="3">Uncharacterized protein</fullName>
    </submittedName>
</protein>
<gene>
    <name evidence="3" type="ORF">BJP36_43510</name>
</gene>
<proteinExistence type="predicted"/>
<evidence type="ECO:0000256" key="1">
    <source>
        <dbReference type="SAM" id="MobiDB-lite"/>
    </source>
</evidence>
<sequence>MGGTTAVAHGGNPQDRAASPRPHCLPKTALHRYIWGGIYFFFGLFVFRIYFDFSRYIIQMRPSLCINEPFRGDACDTWIIFFTIAMHIFLLGFGIVNIMAGFFYQRAKPNTANWIAACVNLLSLPIGTALGIYSLLKLNNYLKELQESEN</sequence>
<dbReference type="Proteomes" id="UP000176944">
    <property type="component" value="Chromosome"/>
</dbReference>
<feature type="transmembrane region" description="Helical" evidence="2">
    <location>
        <begin position="114"/>
        <end position="136"/>
    </location>
</feature>
<name>A0A9Q9UVV4_MOOP1</name>
<feature type="region of interest" description="Disordered" evidence="1">
    <location>
        <begin position="1"/>
        <end position="20"/>
    </location>
</feature>
<keyword evidence="2" id="KW-0472">Membrane</keyword>
<keyword evidence="2" id="KW-0812">Transmembrane</keyword>